<protein>
    <submittedName>
        <fullName evidence="1">Uncharacterized protein</fullName>
    </submittedName>
</protein>
<evidence type="ECO:0000313" key="1">
    <source>
        <dbReference type="EMBL" id="KAH6922893.1"/>
    </source>
</evidence>
<evidence type="ECO:0000313" key="2">
    <source>
        <dbReference type="Proteomes" id="UP000821845"/>
    </source>
</evidence>
<gene>
    <name evidence="1" type="ORF">HPB50_020091</name>
</gene>
<proteinExistence type="predicted"/>
<name>A0ACB7RNE7_HYAAI</name>
<keyword evidence="2" id="KW-1185">Reference proteome</keyword>
<accession>A0ACB7RNE7</accession>
<comment type="caution">
    <text evidence="1">The sequence shown here is derived from an EMBL/GenBank/DDBJ whole genome shotgun (WGS) entry which is preliminary data.</text>
</comment>
<dbReference type="EMBL" id="CM023489">
    <property type="protein sequence ID" value="KAH6922893.1"/>
    <property type="molecule type" value="Genomic_DNA"/>
</dbReference>
<dbReference type="Proteomes" id="UP000821845">
    <property type="component" value="Chromosome 9"/>
</dbReference>
<reference evidence="1" key="1">
    <citation type="submission" date="2020-05" db="EMBL/GenBank/DDBJ databases">
        <title>Large-scale comparative analyses of tick genomes elucidate their genetic diversity and vector capacities.</title>
        <authorList>
            <person name="Jia N."/>
            <person name="Wang J."/>
            <person name="Shi W."/>
            <person name="Du L."/>
            <person name="Sun Y."/>
            <person name="Zhan W."/>
            <person name="Jiang J."/>
            <person name="Wang Q."/>
            <person name="Zhang B."/>
            <person name="Ji P."/>
            <person name="Sakyi L.B."/>
            <person name="Cui X."/>
            <person name="Yuan T."/>
            <person name="Jiang B."/>
            <person name="Yang W."/>
            <person name="Lam T.T.-Y."/>
            <person name="Chang Q."/>
            <person name="Ding S."/>
            <person name="Wang X."/>
            <person name="Zhu J."/>
            <person name="Ruan X."/>
            <person name="Zhao L."/>
            <person name="Wei J."/>
            <person name="Que T."/>
            <person name="Du C."/>
            <person name="Cheng J."/>
            <person name="Dai P."/>
            <person name="Han X."/>
            <person name="Huang E."/>
            <person name="Gao Y."/>
            <person name="Liu J."/>
            <person name="Shao H."/>
            <person name="Ye R."/>
            <person name="Li L."/>
            <person name="Wei W."/>
            <person name="Wang X."/>
            <person name="Wang C."/>
            <person name="Yang T."/>
            <person name="Huo Q."/>
            <person name="Li W."/>
            <person name="Guo W."/>
            <person name="Chen H."/>
            <person name="Zhou L."/>
            <person name="Ni X."/>
            <person name="Tian J."/>
            <person name="Zhou Y."/>
            <person name="Sheng Y."/>
            <person name="Liu T."/>
            <person name="Pan Y."/>
            <person name="Xia L."/>
            <person name="Li J."/>
            <person name="Zhao F."/>
            <person name="Cao W."/>
        </authorList>
    </citation>
    <scope>NUCLEOTIDE SEQUENCE</scope>
    <source>
        <strain evidence="1">Hyas-2018</strain>
    </source>
</reference>
<organism evidence="1 2">
    <name type="scientific">Hyalomma asiaticum</name>
    <name type="common">Tick</name>
    <dbReference type="NCBI Taxonomy" id="266040"/>
    <lineage>
        <taxon>Eukaryota</taxon>
        <taxon>Metazoa</taxon>
        <taxon>Ecdysozoa</taxon>
        <taxon>Arthropoda</taxon>
        <taxon>Chelicerata</taxon>
        <taxon>Arachnida</taxon>
        <taxon>Acari</taxon>
        <taxon>Parasitiformes</taxon>
        <taxon>Ixodida</taxon>
        <taxon>Ixodoidea</taxon>
        <taxon>Ixodidae</taxon>
        <taxon>Hyalomminae</taxon>
        <taxon>Hyalomma</taxon>
    </lineage>
</organism>
<sequence>MKTIPPFAIEPRFVIPDVLHMSIRVRNCLIDGLLVKAGDRDNNDRVINMSVKSIHANVILIAINSCGIKFEMLSSLSSKVSTLESFVMEQRSAGPQQQDQSESCRPGHDGATCEN</sequence>